<proteinExistence type="evidence at protein level"/>
<evidence type="ECO:0007829" key="5">
    <source>
        <dbReference type="PDB" id="6HN7"/>
    </source>
</evidence>
<name>A0A5H1ZR32_ECOLX</name>
<reference evidence="4 5" key="1">
    <citation type="journal article" date="2019" name="Mol. Cell">
        <title>Hijacking the Hijackers: Escherichia coli Pathogenicity Islands Redirect Helper Phage Packaging for Their Own Benefit.</title>
        <authorList>
            <person name="Fillol-Salom A."/>
            <person name="Bacarizo J."/>
            <person name="Alqasmi M."/>
            <person name="Ciges-Tomas J.R."/>
            <person name="Martinez-Rubio R."/>
            <person name="Roszak A.W."/>
            <person name="Cogdell R.J."/>
            <person name="Chen J."/>
            <person name="Marina A."/>
            <person name="Penades J.R."/>
        </authorList>
    </citation>
    <scope>X-RAY CRYSTALLOGRAPHY (2.42 ANGSTROMS)</scope>
</reference>
<organism evidence="2">
    <name type="scientific">Escherichia coli</name>
    <dbReference type="NCBI Taxonomy" id="562"/>
    <lineage>
        <taxon>Bacteria</taxon>
        <taxon>Pseudomonadati</taxon>
        <taxon>Pseudomonadota</taxon>
        <taxon>Gammaproteobacteria</taxon>
        <taxon>Enterobacterales</taxon>
        <taxon>Enterobacteriaceae</taxon>
        <taxon>Escherichia</taxon>
    </lineage>
</organism>
<keyword evidence="4 5" id="KW-0002">3D-structure</keyword>
<dbReference type="SUPFAM" id="SSF46955">
    <property type="entry name" value="Putative DNA-binding domain"/>
    <property type="match status" value="1"/>
</dbReference>
<evidence type="ECO:0000313" key="2">
    <source>
        <dbReference type="PDB" id="6HLK"/>
    </source>
</evidence>
<sequence>MSEKEFFLSQQEIADQFGVDRTTVRAWTKRGLPFIEGDKGKPGRYQLGHVLFWVRGQEGLKELGMTGELHPLDCIMHSREIMLSMVGEEEDKQEYEKKFNKGLEIYGYSPDEIAQARGRAQGIEIGRELTLKRLKKHTNENKKKRKLIRQNDT</sequence>
<dbReference type="AlphaFoldDB" id="A0A5H1ZR32"/>
<evidence type="ECO:0000256" key="1">
    <source>
        <dbReference type="SAM" id="MobiDB-lite"/>
    </source>
</evidence>
<protein>
    <submittedName>
        <fullName evidence="2 3">Redirecting phage packaging protein C (RppC)</fullName>
    </submittedName>
</protein>
<dbReference type="InterPro" id="IPR036388">
    <property type="entry name" value="WH-like_DNA-bd_sf"/>
</dbReference>
<feature type="region of interest" description="Disordered" evidence="1">
    <location>
        <begin position="134"/>
        <end position="153"/>
    </location>
</feature>
<dbReference type="InterPro" id="IPR009061">
    <property type="entry name" value="DNA-bd_dom_put_sf"/>
</dbReference>
<dbReference type="RefSeq" id="WP_160513534.1">
    <property type="nucleotide sequence ID" value="NZ_CXXR01000010.1"/>
</dbReference>
<dbReference type="PDBsum" id="6HN7"/>
<accession>A0A5H1ZR32</accession>
<dbReference type="PDB" id="6HN7">
    <property type="method" value="X-ray"/>
    <property type="resolution" value="3.00 A"/>
    <property type="chains" value="A=1-153"/>
</dbReference>
<dbReference type="Gene3D" id="1.10.10.10">
    <property type="entry name" value="Winged helix-like DNA-binding domain superfamily/Winged helix DNA-binding domain"/>
    <property type="match status" value="1"/>
</dbReference>
<dbReference type="SMR" id="A0A5H1ZR32"/>
<gene>
    <name evidence="2 3" type="ORF">CXXR01000010.1</name>
</gene>
<evidence type="ECO:0007829" key="4">
    <source>
        <dbReference type="PDB" id="6HLK"/>
    </source>
</evidence>
<dbReference type="PDB" id="6HLK">
    <property type="method" value="X-ray"/>
    <property type="resolution" value="2.42 A"/>
    <property type="chains" value="A=1-153"/>
</dbReference>
<evidence type="ECO:0000313" key="3">
    <source>
        <dbReference type="PDB" id="6HN7"/>
    </source>
</evidence>
<feature type="compositionally biased region" description="Basic residues" evidence="1">
    <location>
        <begin position="142"/>
        <end position="153"/>
    </location>
</feature>
<dbReference type="PDBsum" id="6HLK"/>